<dbReference type="GO" id="GO:0046166">
    <property type="term" value="P:glyceraldehyde-3-phosphate biosynthetic process"/>
    <property type="evidence" value="ECO:0007669"/>
    <property type="project" value="TreeGrafter"/>
</dbReference>
<name>K1YC12_9BACT</name>
<dbReference type="PROSITE" id="PS51440">
    <property type="entry name" value="TIM_2"/>
    <property type="match status" value="1"/>
</dbReference>
<dbReference type="AlphaFoldDB" id="K1YC12"/>
<comment type="catalytic activity">
    <reaction evidence="7 8">
        <text>D-glyceraldehyde 3-phosphate = dihydroxyacetone phosphate</text>
        <dbReference type="Rhea" id="RHEA:18585"/>
        <dbReference type="ChEBI" id="CHEBI:57642"/>
        <dbReference type="ChEBI" id="CHEBI:59776"/>
        <dbReference type="EC" id="5.3.1.1"/>
    </reaction>
</comment>
<evidence type="ECO:0000256" key="6">
    <source>
        <dbReference type="ARBA" id="ARBA00023235"/>
    </source>
</evidence>
<evidence type="ECO:0000256" key="5">
    <source>
        <dbReference type="ARBA" id="ARBA00023152"/>
    </source>
</evidence>
<accession>K1YC12</accession>
<dbReference type="NCBIfam" id="TIGR00419">
    <property type="entry name" value="tim"/>
    <property type="match status" value="1"/>
</dbReference>
<sequence>MNLLIGANFKMNKTNTELQEYFGTFTREYPNTPGVDVMIAPATIGLSRASELIQNSSVHLGAQNMFSEVSGAYTGETSPLMLQDIKCEYVILGHSERRTIFGETDELVNKKVNTALAHGIRPVLCIGENLTEKEAGLTKDILRVQLEKGLSGIADTTGIDIAYEPVWAIGTGKSATPEYAEEIHMFIRELLGQAKSRIIYGGSVTEVTAHELISKREVNGFLIGSAALDPHRLMKIIHETIK</sequence>
<dbReference type="GO" id="GO:0006094">
    <property type="term" value="P:gluconeogenesis"/>
    <property type="evidence" value="ECO:0007669"/>
    <property type="project" value="UniProtKB-UniRule"/>
</dbReference>
<dbReference type="CDD" id="cd00311">
    <property type="entry name" value="TIM"/>
    <property type="match status" value="1"/>
</dbReference>
<comment type="subunit">
    <text evidence="7 8">Homodimer.</text>
</comment>
<dbReference type="InterPro" id="IPR022896">
    <property type="entry name" value="TrioseP_Isoase_bac/euk"/>
</dbReference>
<dbReference type="GO" id="GO:0006096">
    <property type="term" value="P:glycolytic process"/>
    <property type="evidence" value="ECO:0007669"/>
    <property type="project" value="UniProtKB-UniRule"/>
</dbReference>
<dbReference type="Pfam" id="PF00121">
    <property type="entry name" value="TIM"/>
    <property type="match status" value="1"/>
</dbReference>
<proteinExistence type="inferred from homology"/>
<evidence type="ECO:0000256" key="7">
    <source>
        <dbReference type="HAMAP-Rule" id="MF_00147"/>
    </source>
</evidence>
<dbReference type="InterPro" id="IPR035990">
    <property type="entry name" value="TIM_sf"/>
</dbReference>
<dbReference type="EC" id="5.3.1.1" evidence="7 8"/>
<feature type="active site" description="Proton acceptor" evidence="7">
    <location>
        <position position="164"/>
    </location>
</feature>
<evidence type="ECO:0000256" key="2">
    <source>
        <dbReference type="ARBA" id="ARBA00007422"/>
    </source>
</evidence>
<dbReference type="FunFam" id="3.20.20.70:FF:000016">
    <property type="entry name" value="Triosephosphate isomerase"/>
    <property type="match status" value="1"/>
</dbReference>
<evidence type="ECO:0000313" key="9">
    <source>
        <dbReference type="EMBL" id="EKD29858.1"/>
    </source>
</evidence>
<evidence type="ECO:0000256" key="8">
    <source>
        <dbReference type="RuleBase" id="RU363013"/>
    </source>
</evidence>
<protein>
    <recommendedName>
        <fullName evidence="7 8">Triosephosphate isomerase</fullName>
        <shortName evidence="7">TIM</shortName>
        <shortName evidence="7">TPI</shortName>
        <ecNumber evidence="7 8">5.3.1.1</ecNumber>
    </recommendedName>
    <alternativeName>
        <fullName evidence="7">Triose-phosphate isomerase</fullName>
    </alternativeName>
</protein>
<comment type="similarity">
    <text evidence="2 7 8">Belongs to the triosephosphate isomerase family.</text>
</comment>
<organism evidence="9">
    <name type="scientific">uncultured bacterium</name>
    <name type="common">gcode 4</name>
    <dbReference type="NCBI Taxonomy" id="1234023"/>
    <lineage>
        <taxon>Bacteria</taxon>
        <taxon>environmental samples</taxon>
    </lineage>
</organism>
<keyword evidence="3 7" id="KW-0312">Gluconeogenesis</keyword>
<evidence type="ECO:0000256" key="3">
    <source>
        <dbReference type="ARBA" id="ARBA00022432"/>
    </source>
</evidence>
<comment type="caution">
    <text evidence="9">The sequence shown here is derived from an EMBL/GenBank/DDBJ whole genome shotgun (WGS) entry which is preliminary data.</text>
</comment>
<comment type="pathway">
    <text evidence="7 8">Carbohydrate biosynthesis; gluconeogenesis.</text>
</comment>
<dbReference type="Gene3D" id="3.20.20.70">
    <property type="entry name" value="Aldolase class I"/>
    <property type="match status" value="1"/>
</dbReference>
<keyword evidence="6 7" id="KW-0413">Isomerase</keyword>
<dbReference type="InterPro" id="IPR000652">
    <property type="entry name" value="Triosephosphate_isomerase"/>
</dbReference>
<dbReference type="InterPro" id="IPR013785">
    <property type="entry name" value="Aldolase_TIM"/>
</dbReference>
<dbReference type="GO" id="GO:0005829">
    <property type="term" value="C:cytosol"/>
    <property type="evidence" value="ECO:0007669"/>
    <property type="project" value="TreeGrafter"/>
</dbReference>
<gene>
    <name evidence="7" type="primary">tpiA</name>
    <name evidence="9" type="ORF">ACD_78C00239G0002</name>
</gene>
<evidence type="ECO:0000256" key="1">
    <source>
        <dbReference type="ARBA" id="ARBA00004680"/>
    </source>
</evidence>
<dbReference type="PROSITE" id="PS00171">
    <property type="entry name" value="TIM_1"/>
    <property type="match status" value="1"/>
</dbReference>
<comment type="pathway">
    <text evidence="1 7 8">Carbohydrate degradation; glycolysis; D-glyceraldehyde 3-phosphate from glycerone phosphate: step 1/1.</text>
</comment>
<feature type="binding site" evidence="7">
    <location>
        <position position="170"/>
    </location>
    <ligand>
        <name>substrate</name>
    </ligand>
</feature>
<reference evidence="9" key="1">
    <citation type="journal article" date="2012" name="Science">
        <title>Fermentation, hydrogen, and sulfur metabolism in multiple uncultivated bacterial phyla.</title>
        <authorList>
            <person name="Wrighton K.C."/>
            <person name="Thomas B.C."/>
            <person name="Sharon I."/>
            <person name="Miller C.S."/>
            <person name="Castelle C.J."/>
            <person name="VerBerkmoes N.C."/>
            <person name="Wilkins M.J."/>
            <person name="Hettich R.L."/>
            <person name="Lipton M.S."/>
            <person name="Williams K.H."/>
            <person name="Long P.E."/>
            <person name="Banfield J.F."/>
        </authorList>
    </citation>
    <scope>NUCLEOTIDE SEQUENCE [LARGE SCALE GENOMIC DNA]</scope>
</reference>
<dbReference type="PANTHER" id="PTHR21139:SF42">
    <property type="entry name" value="TRIOSEPHOSPHATE ISOMERASE"/>
    <property type="match status" value="1"/>
</dbReference>
<feature type="binding site" evidence="7">
    <location>
        <position position="203"/>
    </location>
    <ligand>
        <name>substrate</name>
    </ligand>
</feature>
<dbReference type="SUPFAM" id="SSF51351">
    <property type="entry name" value="Triosephosphate isomerase (TIM)"/>
    <property type="match status" value="1"/>
</dbReference>
<comment type="subcellular location">
    <subcellularLocation>
        <location evidence="7 8">Cytoplasm</location>
    </subcellularLocation>
</comment>
<comment type="function">
    <text evidence="7">Involved in the gluconeogenesis. Catalyzes stereospecifically the conversion of dihydroxyacetone phosphate (DHAP) to D-glyceraldehyde-3-phosphate (G3P).</text>
</comment>
<dbReference type="EMBL" id="AMFJ01034239">
    <property type="protein sequence ID" value="EKD29858.1"/>
    <property type="molecule type" value="Genomic_DNA"/>
</dbReference>
<dbReference type="UniPathway" id="UPA00109">
    <property type="reaction ID" value="UER00189"/>
</dbReference>
<feature type="binding site" evidence="7">
    <location>
        <begin position="8"/>
        <end position="10"/>
    </location>
    <ligand>
        <name>substrate</name>
    </ligand>
</feature>
<keyword evidence="4 7" id="KW-0963">Cytoplasm</keyword>
<feature type="active site" description="Electrophile" evidence="7">
    <location>
        <position position="94"/>
    </location>
</feature>
<evidence type="ECO:0000256" key="4">
    <source>
        <dbReference type="ARBA" id="ARBA00022490"/>
    </source>
</evidence>
<dbReference type="GO" id="GO:0019563">
    <property type="term" value="P:glycerol catabolic process"/>
    <property type="evidence" value="ECO:0007669"/>
    <property type="project" value="TreeGrafter"/>
</dbReference>
<comment type="caution">
    <text evidence="7">Lacks conserved residue(s) required for the propagation of feature annotation.</text>
</comment>
<dbReference type="UniPathway" id="UPA00138"/>
<dbReference type="PANTHER" id="PTHR21139">
    <property type="entry name" value="TRIOSEPHOSPHATE ISOMERASE"/>
    <property type="match status" value="1"/>
</dbReference>
<keyword evidence="5 7" id="KW-0324">Glycolysis</keyword>
<dbReference type="HAMAP" id="MF_00147_B">
    <property type="entry name" value="TIM_B"/>
    <property type="match status" value="1"/>
</dbReference>
<dbReference type="GO" id="GO:0004807">
    <property type="term" value="F:triose-phosphate isomerase activity"/>
    <property type="evidence" value="ECO:0007669"/>
    <property type="project" value="UniProtKB-UniRule"/>
</dbReference>
<dbReference type="InterPro" id="IPR020861">
    <property type="entry name" value="Triosephosphate_isomerase_AS"/>
</dbReference>